<name>A0A0E9U6T6_ANGAN</name>
<dbReference type="EMBL" id="GBXM01047026">
    <property type="protein sequence ID" value="JAH61551.1"/>
    <property type="molecule type" value="Transcribed_RNA"/>
</dbReference>
<sequence length="30" mass="3480">MYIIVLQVCEVHGERQVSATAWSIYSFYSV</sequence>
<dbReference type="AlphaFoldDB" id="A0A0E9U6T6"/>
<evidence type="ECO:0000313" key="1">
    <source>
        <dbReference type="EMBL" id="JAH61551.1"/>
    </source>
</evidence>
<accession>A0A0E9U6T6</accession>
<organism evidence="1">
    <name type="scientific">Anguilla anguilla</name>
    <name type="common">European freshwater eel</name>
    <name type="synonym">Muraena anguilla</name>
    <dbReference type="NCBI Taxonomy" id="7936"/>
    <lineage>
        <taxon>Eukaryota</taxon>
        <taxon>Metazoa</taxon>
        <taxon>Chordata</taxon>
        <taxon>Craniata</taxon>
        <taxon>Vertebrata</taxon>
        <taxon>Euteleostomi</taxon>
        <taxon>Actinopterygii</taxon>
        <taxon>Neopterygii</taxon>
        <taxon>Teleostei</taxon>
        <taxon>Anguilliformes</taxon>
        <taxon>Anguillidae</taxon>
        <taxon>Anguilla</taxon>
    </lineage>
</organism>
<proteinExistence type="predicted"/>
<reference evidence="1" key="2">
    <citation type="journal article" date="2015" name="Fish Shellfish Immunol.">
        <title>Early steps in the European eel (Anguilla anguilla)-Vibrio vulnificus interaction in the gills: Role of the RtxA13 toxin.</title>
        <authorList>
            <person name="Callol A."/>
            <person name="Pajuelo D."/>
            <person name="Ebbesson L."/>
            <person name="Teles M."/>
            <person name="MacKenzie S."/>
            <person name="Amaro C."/>
        </authorList>
    </citation>
    <scope>NUCLEOTIDE SEQUENCE</scope>
</reference>
<protein>
    <submittedName>
        <fullName evidence="1">Uncharacterized protein</fullName>
    </submittedName>
</protein>
<reference evidence="1" key="1">
    <citation type="submission" date="2014-11" db="EMBL/GenBank/DDBJ databases">
        <authorList>
            <person name="Amaro Gonzalez C."/>
        </authorList>
    </citation>
    <scope>NUCLEOTIDE SEQUENCE</scope>
</reference>